<proteinExistence type="predicted"/>
<evidence type="ECO:0008006" key="4">
    <source>
        <dbReference type="Google" id="ProtNLM"/>
    </source>
</evidence>
<name>A0A1T4TSF6_9BACT</name>
<evidence type="ECO:0000313" key="3">
    <source>
        <dbReference type="Proteomes" id="UP000190367"/>
    </source>
</evidence>
<keyword evidence="1" id="KW-0732">Signal</keyword>
<dbReference type="STRING" id="634771.SAMN04488128_106110"/>
<evidence type="ECO:0000313" key="2">
    <source>
        <dbReference type="EMBL" id="SKA43109.1"/>
    </source>
</evidence>
<keyword evidence="3" id="KW-1185">Reference proteome</keyword>
<accession>A0A1T4TSF6</accession>
<feature type="signal peptide" evidence="1">
    <location>
        <begin position="1"/>
        <end position="24"/>
    </location>
</feature>
<organism evidence="2 3">
    <name type="scientific">Chitinophaga eiseniae</name>
    <dbReference type="NCBI Taxonomy" id="634771"/>
    <lineage>
        <taxon>Bacteria</taxon>
        <taxon>Pseudomonadati</taxon>
        <taxon>Bacteroidota</taxon>
        <taxon>Chitinophagia</taxon>
        <taxon>Chitinophagales</taxon>
        <taxon>Chitinophagaceae</taxon>
        <taxon>Chitinophaga</taxon>
    </lineage>
</organism>
<dbReference type="Proteomes" id="UP000190367">
    <property type="component" value="Unassembled WGS sequence"/>
</dbReference>
<dbReference type="AlphaFoldDB" id="A0A1T4TSF6"/>
<dbReference type="EMBL" id="FUWZ01000006">
    <property type="protein sequence ID" value="SKA43109.1"/>
    <property type="molecule type" value="Genomic_DNA"/>
</dbReference>
<sequence>MKTFRNLTASAAAMLLLYAGTTVAQGIKMPAPSPGQTVKQDFALSSVELNYSRPAKKGRVIMGDIVPYNKVWRTGANSPTVITFGEDVNFGGKPVKAGKYGLLTIPGAQQWTVILTSSLDVSSPAAYKPENDIARVQVKPVALAAPQESFTIGFEDVKESAMNLVISWDKVKVPVAITADIQDKILGQIDAAMAAPGEKKPYFQSAVYYLEHNLDINKAKTWIDAAVAQSPEAFWVWHQKAKIYAKAKDKSGAKEAALKSIELAKAAKNDDYVALNNKLLATIK</sequence>
<dbReference type="RefSeq" id="WP_078672477.1">
    <property type="nucleotide sequence ID" value="NZ_FUWZ01000006.1"/>
</dbReference>
<dbReference type="Pfam" id="PF11138">
    <property type="entry name" value="DUF2911"/>
    <property type="match status" value="1"/>
</dbReference>
<gene>
    <name evidence="2" type="ORF">SAMN04488128_106110</name>
</gene>
<dbReference type="OrthoDB" id="9808374at2"/>
<reference evidence="3" key="1">
    <citation type="submission" date="2017-02" db="EMBL/GenBank/DDBJ databases">
        <authorList>
            <person name="Varghese N."/>
            <person name="Submissions S."/>
        </authorList>
    </citation>
    <scope>NUCLEOTIDE SEQUENCE [LARGE SCALE GENOMIC DNA]</scope>
    <source>
        <strain evidence="3">DSM 22224</strain>
    </source>
</reference>
<feature type="chain" id="PRO_5010559356" description="DUF2911 domain-containing protein" evidence="1">
    <location>
        <begin position="25"/>
        <end position="284"/>
    </location>
</feature>
<dbReference type="InterPro" id="IPR021314">
    <property type="entry name" value="DUF2911"/>
</dbReference>
<evidence type="ECO:0000256" key="1">
    <source>
        <dbReference type="SAM" id="SignalP"/>
    </source>
</evidence>
<protein>
    <recommendedName>
        <fullName evidence="4">DUF2911 domain-containing protein</fullName>
    </recommendedName>
</protein>